<evidence type="ECO:0000313" key="2">
    <source>
        <dbReference type="Proteomes" id="UP000796880"/>
    </source>
</evidence>
<keyword evidence="2" id="KW-1185">Reference proteome</keyword>
<dbReference type="PANTHER" id="PTHR21512">
    <property type="entry name" value="TRAFFICKING PROTEIN PARTICLE COMPLEX SUBUNIT 9"/>
    <property type="match status" value="1"/>
</dbReference>
<dbReference type="EMBL" id="VOIH02000001">
    <property type="protein sequence ID" value="KAF3455853.1"/>
    <property type="molecule type" value="Genomic_DNA"/>
</dbReference>
<dbReference type="InterPro" id="IPR013935">
    <property type="entry name" value="Trs120_TRAPPC9"/>
</dbReference>
<evidence type="ECO:0000313" key="1">
    <source>
        <dbReference type="EMBL" id="KAF3455853.1"/>
    </source>
</evidence>
<gene>
    <name evidence="1" type="ORF">FNV43_RR00495</name>
</gene>
<name>A0A8K0HPN7_9ROSA</name>
<reference evidence="1" key="1">
    <citation type="submission" date="2020-03" db="EMBL/GenBank/DDBJ databases">
        <title>A high-quality chromosome-level genome assembly of a woody plant with both climbing and erect habits, Rhamnella rubrinervis.</title>
        <authorList>
            <person name="Lu Z."/>
            <person name="Yang Y."/>
            <person name="Zhu X."/>
            <person name="Sun Y."/>
        </authorList>
    </citation>
    <scope>NUCLEOTIDE SEQUENCE</scope>
    <source>
        <strain evidence="1">BYM</strain>
        <tissue evidence="1">Leaf</tissue>
    </source>
</reference>
<dbReference type="GO" id="GO:0005802">
    <property type="term" value="C:trans-Golgi network"/>
    <property type="evidence" value="ECO:0007669"/>
    <property type="project" value="TreeGrafter"/>
</dbReference>
<dbReference type="OrthoDB" id="1708279at2759"/>
<dbReference type="AlphaFoldDB" id="A0A8K0HPN7"/>
<proteinExistence type="predicted"/>
<organism evidence="1 2">
    <name type="scientific">Rhamnella rubrinervis</name>
    <dbReference type="NCBI Taxonomy" id="2594499"/>
    <lineage>
        <taxon>Eukaryota</taxon>
        <taxon>Viridiplantae</taxon>
        <taxon>Streptophyta</taxon>
        <taxon>Embryophyta</taxon>
        <taxon>Tracheophyta</taxon>
        <taxon>Spermatophyta</taxon>
        <taxon>Magnoliopsida</taxon>
        <taxon>eudicotyledons</taxon>
        <taxon>Gunneridae</taxon>
        <taxon>Pentapetalae</taxon>
        <taxon>rosids</taxon>
        <taxon>fabids</taxon>
        <taxon>Rosales</taxon>
        <taxon>Rhamnaceae</taxon>
        <taxon>rhamnoid group</taxon>
        <taxon>Rhamneae</taxon>
        <taxon>Rhamnella</taxon>
    </lineage>
</organism>
<accession>A0A8K0HPN7</accession>
<sequence length="148" mass="16351">MVVLREILLSAVRAGDPITAWSAAAWFLRSHYLLITPAGQNGLASALSNSAERLPSGTCCADPALPFITYLPAQHSIRNTLIFYYKPRNEKIFTLLYNSGMGIARRCSLLATNNVPLPLKIMKLEYKLYKMKSPTKNRIAPSISIGNP</sequence>
<comment type="caution">
    <text evidence="1">The sequence shown here is derived from an EMBL/GenBank/DDBJ whole genome shotgun (WGS) entry which is preliminary data.</text>
</comment>
<dbReference type="Proteomes" id="UP000796880">
    <property type="component" value="Unassembled WGS sequence"/>
</dbReference>
<protein>
    <submittedName>
        <fullName evidence="1">Uncharacterized protein</fullName>
    </submittedName>
</protein>
<dbReference type="PANTHER" id="PTHR21512:SF5">
    <property type="entry name" value="TRAFFICKING PROTEIN PARTICLE COMPLEX SUBUNIT 9"/>
    <property type="match status" value="1"/>
</dbReference>